<gene>
    <name evidence="1" type="ORF">FH972_008566</name>
</gene>
<proteinExistence type="predicted"/>
<accession>A0A5N6QZ73</accession>
<dbReference type="Proteomes" id="UP000327013">
    <property type="component" value="Chromosome 3"/>
</dbReference>
<reference evidence="1 2" key="1">
    <citation type="submission" date="2019-06" db="EMBL/GenBank/DDBJ databases">
        <title>A chromosomal-level reference genome of Carpinus fangiana (Coryloideae, Betulaceae).</title>
        <authorList>
            <person name="Yang X."/>
            <person name="Wang Z."/>
            <person name="Zhang L."/>
            <person name="Hao G."/>
            <person name="Liu J."/>
            <person name="Yang Y."/>
        </authorList>
    </citation>
    <scope>NUCLEOTIDE SEQUENCE [LARGE SCALE GENOMIC DNA]</scope>
    <source>
        <strain evidence="1">Cfa_2016G</strain>
        <tissue evidence="1">Leaf</tissue>
    </source>
</reference>
<evidence type="ECO:0000313" key="2">
    <source>
        <dbReference type="Proteomes" id="UP000327013"/>
    </source>
</evidence>
<dbReference type="PANTHER" id="PTHR35738:SF3">
    <property type="entry name" value="OS05G0577800 PROTEIN"/>
    <property type="match status" value="1"/>
</dbReference>
<dbReference type="AlphaFoldDB" id="A0A5N6QZ73"/>
<sequence>MGRLTAGVQYEPQYENKDGAKYKNLMNWSCAIGYGVGSGSPLSPSFNFGLELAKSSQFALFIVAWMIEMKEKLSLTVAWPGSKGKMVTL</sequence>
<dbReference type="OrthoDB" id="439326at2759"/>
<keyword evidence="2" id="KW-1185">Reference proteome</keyword>
<name>A0A5N6QZ73_9ROSI</name>
<evidence type="ECO:0000313" key="1">
    <source>
        <dbReference type="EMBL" id="KAE8022796.1"/>
    </source>
</evidence>
<protein>
    <submittedName>
        <fullName evidence="1">Uncharacterized protein</fullName>
    </submittedName>
</protein>
<organism evidence="1 2">
    <name type="scientific">Carpinus fangiana</name>
    <dbReference type="NCBI Taxonomy" id="176857"/>
    <lineage>
        <taxon>Eukaryota</taxon>
        <taxon>Viridiplantae</taxon>
        <taxon>Streptophyta</taxon>
        <taxon>Embryophyta</taxon>
        <taxon>Tracheophyta</taxon>
        <taxon>Spermatophyta</taxon>
        <taxon>Magnoliopsida</taxon>
        <taxon>eudicotyledons</taxon>
        <taxon>Gunneridae</taxon>
        <taxon>Pentapetalae</taxon>
        <taxon>rosids</taxon>
        <taxon>fabids</taxon>
        <taxon>Fagales</taxon>
        <taxon>Betulaceae</taxon>
        <taxon>Carpinus</taxon>
    </lineage>
</organism>
<dbReference type="PANTHER" id="PTHR35738">
    <property type="entry name" value="OS05G0577800 PROTEIN"/>
    <property type="match status" value="1"/>
</dbReference>
<dbReference type="EMBL" id="CM017323">
    <property type="protein sequence ID" value="KAE8022796.1"/>
    <property type="molecule type" value="Genomic_DNA"/>
</dbReference>